<keyword evidence="3" id="KW-1185">Reference proteome</keyword>
<name>A0AAV2B7N5_9ARAC</name>
<accession>A0AAV2B7N5</accession>
<keyword evidence="1" id="KW-1133">Transmembrane helix</keyword>
<sequence length="189" mass="20767">MAVKVINSSEMCSFFTFIKILLVGILSARISDSAVCQNFNYVSNSTVPYVENPLLTDGKINIGNYTCPGSSDPKLHTECCSTPGMRGCCPKARYFYEIDRTLASIIAITVTSSCIVFTIIIAICCFWSRCPLYSACRAEYSPEIATYVNKEDSLDMDGMPTELSKKANNKFSPVVISNGNLRDDDNNAV</sequence>
<evidence type="ECO:0000313" key="3">
    <source>
        <dbReference type="Proteomes" id="UP001497382"/>
    </source>
</evidence>
<feature type="transmembrane region" description="Helical" evidence="1">
    <location>
        <begin position="12"/>
        <end position="30"/>
    </location>
</feature>
<evidence type="ECO:0000313" key="2">
    <source>
        <dbReference type="EMBL" id="CAL1292246.1"/>
    </source>
</evidence>
<dbReference type="EMBL" id="CAXIEN010000302">
    <property type="protein sequence ID" value="CAL1292246.1"/>
    <property type="molecule type" value="Genomic_DNA"/>
</dbReference>
<keyword evidence="1" id="KW-0472">Membrane</keyword>
<comment type="caution">
    <text evidence="2">The sequence shown here is derived from an EMBL/GenBank/DDBJ whole genome shotgun (WGS) entry which is preliminary data.</text>
</comment>
<protein>
    <submittedName>
        <fullName evidence="2">Uncharacterized protein</fullName>
    </submittedName>
</protein>
<dbReference type="AlphaFoldDB" id="A0AAV2B7N5"/>
<dbReference type="Proteomes" id="UP001497382">
    <property type="component" value="Unassembled WGS sequence"/>
</dbReference>
<keyword evidence="1" id="KW-0812">Transmembrane</keyword>
<organism evidence="2 3">
    <name type="scientific">Larinioides sclopetarius</name>
    <dbReference type="NCBI Taxonomy" id="280406"/>
    <lineage>
        <taxon>Eukaryota</taxon>
        <taxon>Metazoa</taxon>
        <taxon>Ecdysozoa</taxon>
        <taxon>Arthropoda</taxon>
        <taxon>Chelicerata</taxon>
        <taxon>Arachnida</taxon>
        <taxon>Araneae</taxon>
        <taxon>Araneomorphae</taxon>
        <taxon>Entelegynae</taxon>
        <taxon>Araneoidea</taxon>
        <taxon>Araneidae</taxon>
        <taxon>Larinioides</taxon>
    </lineage>
</organism>
<reference evidence="2 3" key="1">
    <citation type="submission" date="2024-04" db="EMBL/GenBank/DDBJ databases">
        <authorList>
            <person name="Rising A."/>
            <person name="Reimegard J."/>
            <person name="Sonavane S."/>
            <person name="Akerstrom W."/>
            <person name="Nylinder S."/>
            <person name="Hedman E."/>
            <person name="Kallberg Y."/>
        </authorList>
    </citation>
    <scope>NUCLEOTIDE SEQUENCE [LARGE SCALE GENOMIC DNA]</scope>
</reference>
<feature type="transmembrane region" description="Helical" evidence="1">
    <location>
        <begin position="102"/>
        <end position="127"/>
    </location>
</feature>
<proteinExistence type="predicted"/>
<evidence type="ECO:0000256" key="1">
    <source>
        <dbReference type="SAM" id="Phobius"/>
    </source>
</evidence>
<gene>
    <name evidence="2" type="ORF">LARSCL_LOCUS17549</name>
</gene>